<name>A0AAP0PSN0_9MAGN</name>
<evidence type="ECO:0000313" key="3">
    <source>
        <dbReference type="Proteomes" id="UP001417504"/>
    </source>
</evidence>
<accession>A0AAP0PSN0</accession>
<reference evidence="2 3" key="1">
    <citation type="submission" date="2024-01" db="EMBL/GenBank/DDBJ databases">
        <title>Genome assemblies of Stephania.</title>
        <authorList>
            <person name="Yang L."/>
        </authorList>
    </citation>
    <scope>NUCLEOTIDE SEQUENCE [LARGE SCALE GENOMIC DNA]</scope>
    <source>
        <strain evidence="2">QJT</strain>
        <tissue evidence="2">Leaf</tissue>
    </source>
</reference>
<keyword evidence="3" id="KW-1185">Reference proteome</keyword>
<proteinExistence type="predicted"/>
<evidence type="ECO:0000256" key="1">
    <source>
        <dbReference type="SAM" id="MobiDB-lite"/>
    </source>
</evidence>
<gene>
    <name evidence="2" type="ORF">Sjap_002558</name>
</gene>
<comment type="caution">
    <text evidence="2">The sequence shown here is derived from an EMBL/GenBank/DDBJ whole genome shotgun (WGS) entry which is preliminary data.</text>
</comment>
<evidence type="ECO:0000313" key="2">
    <source>
        <dbReference type="EMBL" id="KAK9155078.1"/>
    </source>
</evidence>
<sequence>MKCLVSGPATLSECRNVQVKEHQGRKYNLTQSHALPTLSTSDFLQIRLVPKTSLFPKLSQQVEQKEDKSRLRRGNIKSIPQDEAESGHAKTS</sequence>
<dbReference type="Proteomes" id="UP001417504">
    <property type="component" value="Unassembled WGS sequence"/>
</dbReference>
<feature type="region of interest" description="Disordered" evidence="1">
    <location>
        <begin position="59"/>
        <end position="92"/>
    </location>
</feature>
<organism evidence="2 3">
    <name type="scientific">Stephania japonica</name>
    <dbReference type="NCBI Taxonomy" id="461633"/>
    <lineage>
        <taxon>Eukaryota</taxon>
        <taxon>Viridiplantae</taxon>
        <taxon>Streptophyta</taxon>
        <taxon>Embryophyta</taxon>
        <taxon>Tracheophyta</taxon>
        <taxon>Spermatophyta</taxon>
        <taxon>Magnoliopsida</taxon>
        <taxon>Ranunculales</taxon>
        <taxon>Menispermaceae</taxon>
        <taxon>Menispermoideae</taxon>
        <taxon>Cissampelideae</taxon>
        <taxon>Stephania</taxon>
    </lineage>
</organism>
<dbReference type="EMBL" id="JBBNAE010000001">
    <property type="protein sequence ID" value="KAK9155078.1"/>
    <property type="molecule type" value="Genomic_DNA"/>
</dbReference>
<dbReference type="AlphaFoldDB" id="A0AAP0PSN0"/>
<protein>
    <submittedName>
        <fullName evidence="2">Uncharacterized protein</fullName>
    </submittedName>
</protein>